<evidence type="ECO:0000313" key="4">
    <source>
        <dbReference type="Proteomes" id="UP000703269"/>
    </source>
</evidence>
<feature type="region of interest" description="Disordered" evidence="1">
    <location>
        <begin position="299"/>
        <end position="325"/>
    </location>
</feature>
<accession>A0A9P3LM39</accession>
<dbReference type="AlphaFoldDB" id="A0A9P3LM39"/>
<dbReference type="Pfam" id="PF20231">
    <property type="entry name" value="DUF6589"/>
    <property type="match status" value="1"/>
</dbReference>
<dbReference type="InterPro" id="IPR046496">
    <property type="entry name" value="DUF6589"/>
</dbReference>
<gene>
    <name evidence="3" type="ORF">PsYK624_166970</name>
</gene>
<evidence type="ECO:0000256" key="1">
    <source>
        <dbReference type="SAM" id="MobiDB-lite"/>
    </source>
</evidence>
<feature type="compositionally biased region" description="Basic and acidic residues" evidence="1">
    <location>
        <begin position="310"/>
        <end position="325"/>
    </location>
</feature>
<dbReference type="Proteomes" id="UP000703269">
    <property type="component" value="Unassembled WGS sequence"/>
</dbReference>
<dbReference type="OrthoDB" id="2801423at2759"/>
<reference evidence="3 4" key="1">
    <citation type="submission" date="2021-08" db="EMBL/GenBank/DDBJ databases">
        <title>Draft Genome Sequence of Phanerochaete sordida strain YK-624.</title>
        <authorList>
            <person name="Mori T."/>
            <person name="Dohra H."/>
            <person name="Suzuki T."/>
            <person name="Kawagishi H."/>
            <person name="Hirai H."/>
        </authorList>
    </citation>
    <scope>NUCLEOTIDE SEQUENCE [LARGE SCALE GENOMIC DNA]</scope>
    <source>
        <strain evidence="3 4">YK-624</strain>
    </source>
</reference>
<evidence type="ECO:0000313" key="3">
    <source>
        <dbReference type="EMBL" id="GJF00409.1"/>
    </source>
</evidence>
<comment type="caution">
    <text evidence="3">The sequence shown here is derived from an EMBL/GenBank/DDBJ whole genome shotgun (WGS) entry which is preliminary data.</text>
</comment>
<proteinExistence type="predicted"/>
<protein>
    <recommendedName>
        <fullName evidence="2">DUF6589 domain-containing protein</fullName>
    </recommendedName>
</protein>
<evidence type="ECO:0000259" key="2">
    <source>
        <dbReference type="Pfam" id="PF20231"/>
    </source>
</evidence>
<dbReference type="EMBL" id="BPQB01000152">
    <property type="protein sequence ID" value="GJF00409.1"/>
    <property type="molecule type" value="Genomic_DNA"/>
</dbReference>
<keyword evidence="4" id="KW-1185">Reference proteome</keyword>
<feature type="domain" description="DUF6589" evidence="2">
    <location>
        <begin position="47"/>
        <end position="544"/>
    </location>
</feature>
<organism evidence="3 4">
    <name type="scientific">Phanerochaete sordida</name>
    <dbReference type="NCBI Taxonomy" id="48140"/>
    <lineage>
        <taxon>Eukaryota</taxon>
        <taxon>Fungi</taxon>
        <taxon>Dikarya</taxon>
        <taxon>Basidiomycota</taxon>
        <taxon>Agaricomycotina</taxon>
        <taxon>Agaricomycetes</taxon>
        <taxon>Polyporales</taxon>
        <taxon>Phanerochaetaceae</taxon>
        <taxon>Phanerochaete</taxon>
    </lineage>
</organism>
<sequence length="668" mass="76214">MLKGFAGTAIELEGFDPEAYRVDKYLELRRNTKRGDLSVHRIESDLNPQHIENIAVGQFLSVLISFAPDLGRYAPDVEKFYKDHVSTRRQLPPDRKTKVYPLGTNSADEAQQEGMKAAVHDFLTVQLGITEETLNNRLLVFSGDGLTFEQLIKLVKNMSGEQTDYQSLRFVVPMLELWHTKWTDLSRVIRGHAGIEHPDDPSSLAAIANAISVDMPPNLKKVPFYEGAHILDITLDAYLLCCWEAILDTDDLVEYFKTHQEWTFPLLVNYARLLAKRYASLGAYSRARYPHRFQVSGDDVPLGTPWDENEQPRAKGREHGMEDERSEVVEAQQEVVMKVEAEEDQWAMDDDDDEVLSDLSEPTLDMPCDGRTSNADITLANATLIIRDGIWWREEGLAAGGGDPGRIWEILKVSTSVTCWVNTRRTAHLTQMWTITFAGSGNTNYTQYLLELYCNVTWEFPRKFLDGVMDNWLVNLHGEPGRFIEKDLMQEHFNFWLEELAAHKGKEFSDAFYRDVISMHVHNFLRIKEEMEDLVSLKARKKTHSEPHLHTELRAAMNVIRQGQVVRRRPGRHMGFEAEDHYGKGRAALKDTIPSFIERTKSYMNPQGNIDEDMSEPDAVSRDENGETASGHSQRRAPPPPLYVSGGQLMVPVWSVDNQQEDSDDDDM</sequence>
<feature type="compositionally biased region" description="Acidic residues" evidence="1">
    <location>
        <begin position="659"/>
        <end position="668"/>
    </location>
</feature>
<feature type="region of interest" description="Disordered" evidence="1">
    <location>
        <begin position="601"/>
        <end position="668"/>
    </location>
</feature>
<name>A0A9P3LM39_9APHY</name>